<protein>
    <submittedName>
        <fullName evidence="1">Uncharacterized protein</fullName>
    </submittedName>
</protein>
<proteinExistence type="predicted"/>
<comment type="caution">
    <text evidence="1">The sequence shown here is derived from an EMBL/GenBank/DDBJ whole genome shotgun (WGS) entry which is preliminary data.</text>
</comment>
<dbReference type="RefSeq" id="WP_344613654.1">
    <property type="nucleotide sequence ID" value="NZ_BAAARV010000027.1"/>
</dbReference>
<accession>A0ABP5TAU0</accession>
<evidence type="ECO:0000313" key="2">
    <source>
        <dbReference type="Proteomes" id="UP001501444"/>
    </source>
</evidence>
<keyword evidence="2" id="KW-1185">Reference proteome</keyword>
<reference evidence="2" key="1">
    <citation type="journal article" date="2019" name="Int. J. Syst. Evol. Microbiol.">
        <title>The Global Catalogue of Microorganisms (GCM) 10K type strain sequencing project: providing services to taxonomists for standard genome sequencing and annotation.</title>
        <authorList>
            <consortium name="The Broad Institute Genomics Platform"/>
            <consortium name="The Broad Institute Genome Sequencing Center for Infectious Disease"/>
            <person name="Wu L."/>
            <person name="Ma J."/>
        </authorList>
    </citation>
    <scope>NUCLEOTIDE SEQUENCE [LARGE SCALE GENOMIC DNA]</scope>
    <source>
        <strain evidence="2">JCM 3272</strain>
    </source>
</reference>
<evidence type="ECO:0000313" key="1">
    <source>
        <dbReference type="EMBL" id="GAA2348499.1"/>
    </source>
</evidence>
<dbReference type="Proteomes" id="UP001501444">
    <property type="component" value="Unassembled WGS sequence"/>
</dbReference>
<name>A0ABP5TAU0_9ACTN</name>
<organism evidence="1 2">
    <name type="scientific">Dactylosporangium salmoneum</name>
    <dbReference type="NCBI Taxonomy" id="53361"/>
    <lineage>
        <taxon>Bacteria</taxon>
        <taxon>Bacillati</taxon>
        <taxon>Actinomycetota</taxon>
        <taxon>Actinomycetes</taxon>
        <taxon>Micromonosporales</taxon>
        <taxon>Micromonosporaceae</taxon>
        <taxon>Dactylosporangium</taxon>
    </lineage>
</organism>
<dbReference type="EMBL" id="BAAARV010000027">
    <property type="protein sequence ID" value="GAA2348499.1"/>
    <property type="molecule type" value="Genomic_DNA"/>
</dbReference>
<gene>
    <name evidence="1" type="ORF">GCM10010170_037000</name>
</gene>
<sequence>MWAAAGVAGLVLVLIAGLVLFDRWSPPADAEGGKGGRGIATATIQSLQVTLDGVVWKGAPVTVTTACISL</sequence>